<dbReference type="SUPFAM" id="SSF55729">
    <property type="entry name" value="Acyl-CoA N-acyltransferases (Nat)"/>
    <property type="match status" value="1"/>
</dbReference>
<dbReference type="InterPro" id="IPR016181">
    <property type="entry name" value="Acyl_CoA_acyltransferase"/>
</dbReference>
<dbReference type="PROSITE" id="PS51186">
    <property type="entry name" value="GNAT"/>
    <property type="match status" value="1"/>
</dbReference>
<comment type="caution">
    <text evidence="2">The sequence shown here is derived from an EMBL/GenBank/DDBJ whole genome shotgun (WGS) entry which is preliminary data.</text>
</comment>
<dbReference type="Pfam" id="PF00583">
    <property type="entry name" value="Acetyltransf_1"/>
    <property type="match status" value="1"/>
</dbReference>
<dbReference type="CDD" id="cd04301">
    <property type="entry name" value="NAT_SF"/>
    <property type="match status" value="1"/>
</dbReference>
<dbReference type="RefSeq" id="WP_148973496.1">
    <property type="nucleotide sequence ID" value="NZ_JBNIKT010000016.1"/>
</dbReference>
<keyword evidence="2" id="KW-0808">Transferase</keyword>
<dbReference type="EMBL" id="VTER01000002">
    <property type="protein sequence ID" value="TYS51118.1"/>
    <property type="molecule type" value="Genomic_DNA"/>
</dbReference>
<proteinExistence type="predicted"/>
<evidence type="ECO:0000313" key="2">
    <source>
        <dbReference type="EMBL" id="TYS51118.1"/>
    </source>
</evidence>
<reference evidence="2 3" key="1">
    <citation type="submission" date="2019-08" db="EMBL/GenBank/DDBJ databases">
        <title>Bacillus genomes from the desert of Cuatro Cienegas, Coahuila.</title>
        <authorList>
            <person name="Olmedo-Alvarez G."/>
        </authorList>
    </citation>
    <scope>NUCLEOTIDE SEQUENCE [LARGE SCALE GENOMIC DNA]</scope>
    <source>
        <strain evidence="2 3">CH446_14T</strain>
    </source>
</reference>
<dbReference type="InterPro" id="IPR000182">
    <property type="entry name" value="GNAT_dom"/>
</dbReference>
<evidence type="ECO:0000259" key="1">
    <source>
        <dbReference type="PROSITE" id="PS51186"/>
    </source>
</evidence>
<evidence type="ECO:0000313" key="3">
    <source>
        <dbReference type="Proteomes" id="UP000322139"/>
    </source>
</evidence>
<gene>
    <name evidence="2" type="ORF">FZD51_03485</name>
</gene>
<protein>
    <submittedName>
        <fullName evidence="2">GNAT family N-acetyltransferase</fullName>
    </submittedName>
</protein>
<name>A0A5D4RMZ5_9BACI</name>
<dbReference type="Proteomes" id="UP000322139">
    <property type="component" value="Unassembled WGS sequence"/>
</dbReference>
<dbReference type="AlphaFoldDB" id="A0A5D4RMZ5"/>
<organism evidence="2 3">
    <name type="scientific">Bacillus infantis</name>
    <dbReference type="NCBI Taxonomy" id="324767"/>
    <lineage>
        <taxon>Bacteria</taxon>
        <taxon>Bacillati</taxon>
        <taxon>Bacillota</taxon>
        <taxon>Bacilli</taxon>
        <taxon>Bacillales</taxon>
        <taxon>Bacillaceae</taxon>
        <taxon>Bacillus</taxon>
    </lineage>
</organism>
<feature type="domain" description="N-acetyltransferase" evidence="1">
    <location>
        <begin position="1"/>
        <end position="161"/>
    </location>
</feature>
<accession>A0A5D4RMZ5</accession>
<dbReference type="GO" id="GO:0016747">
    <property type="term" value="F:acyltransferase activity, transferring groups other than amino-acyl groups"/>
    <property type="evidence" value="ECO:0007669"/>
    <property type="project" value="InterPro"/>
</dbReference>
<dbReference type="Gene3D" id="3.40.630.30">
    <property type="match status" value="1"/>
</dbReference>
<sequence>MEIRLAESADTEEVFLVLKGAAQWLNDQKLSQWSFLLSGGEDGEIKQAILDRETYVLCDKGKVKATFTLYEGPSGWDRHIWDGEADGAIYLHRLAVHPDCMGNGLGKKAVDWICRKYSGTPLRLDCVGDNEKLNQYYQKIGFVLKGVTDSHSRYEKAGAGK</sequence>